<dbReference type="PIRSF" id="PIRSF000714">
    <property type="entry name" value="HIT"/>
    <property type="match status" value="1"/>
</dbReference>
<evidence type="ECO:0000313" key="5">
    <source>
        <dbReference type="Proteomes" id="UP000242815"/>
    </source>
</evidence>
<keyword evidence="6" id="KW-1185">Reference proteome</keyword>
<evidence type="ECO:0000256" key="1">
    <source>
        <dbReference type="PROSITE-ProRule" id="PRU00464"/>
    </source>
</evidence>
<evidence type="ECO:0000313" key="3">
    <source>
        <dbReference type="EMBL" id="MDX9688280.1"/>
    </source>
</evidence>
<organism evidence="4 5">
    <name type="scientific">Halopseudomonas formosensis</name>
    <dbReference type="NCBI Taxonomy" id="1002526"/>
    <lineage>
        <taxon>Bacteria</taxon>
        <taxon>Pseudomonadati</taxon>
        <taxon>Pseudomonadota</taxon>
        <taxon>Gammaproteobacteria</taxon>
        <taxon>Pseudomonadales</taxon>
        <taxon>Pseudomonadaceae</taxon>
        <taxon>Halopseudomonas</taxon>
    </lineage>
</organism>
<keyword evidence="4" id="KW-0378">Hydrolase</keyword>
<dbReference type="AlphaFoldDB" id="A0A1I6B7P0"/>
<dbReference type="EMBL" id="FOYD01000003">
    <property type="protein sequence ID" value="SFQ76945.1"/>
    <property type="molecule type" value="Genomic_DNA"/>
</dbReference>
<dbReference type="PROSITE" id="PS51084">
    <property type="entry name" value="HIT_2"/>
    <property type="match status" value="1"/>
</dbReference>
<dbReference type="EMBL" id="JAVRDO010000008">
    <property type="protein sequence ID" value="MDX9688280.1"/>
    <property type="molecule type" value="Genomic_DNA"/>
</dbReference>
<feature type="domain" description="HIT" evidence="2">
    <location>
        <begin position="1"/>
        <end position="103"/>
    </location>
</feature>
<evidence type="ECO:0000259" key="2">
    <source>
        <dbReference type="PROSITE" id="PS51084"/>
    </source>
</evidence>
<name>A0A1I6B7P0_9GAMM</name>
<reference evidence="6" key="2">
    <citation type="submission" date="2023-07" db="EMBL/GenBank/DDBJ databases">
        <authorList>
            <person name="de Witt J."/>
        </authorList>
    </citation>
    <scope>NUCLEOTIDE SEQUENCE [LARGE SCALE GENOMIC DNA]</scope>
    <source>
        <strain evidence="6">FZJ</strain>
    </source>
</reference>
<sequence length="143" mass="16429">MFTLHPQLAQDSIVIGEFQLSKLLLANDSQYPWFILVPQREDVSEIFQLDQVDRQQLLNESCWLGEALKDAFGAHKINVAALGNMVPQLHIHHIVRYRHDPAWPAPVWGKLPAVPYTEEQVGECIRRLQTVLTSNIRYGEGFR</sequence>
<dbReference type="GO" id="GO:0016787">
    <property type="term" value="F:hydrolase activity"/>
    <property type="evidence" value="ECO:0007669"/>
    <property type="project" value="UniProtKB-KW"/>
</dbReference>
<dbReference type="RefSeq" id="WP_090538148.1">
    <property type="nucleotide sequence ID" value="NZ_FOYD01000003.1"/>
</dbReference>
<protein>
    <submittedName>
        <fullName evidence="4">Diadenosine tetraphosphate (Ap4A) hydrolase</fullName>
    </submittedName>
    <submittedName>
        <fullName evidence="3">HIT domain-containing protein</fullName>
    </submittedName>
</protein>
<dbReference type="STRING" id="1002526.SAMN05216578_103231"/>
<evidence type="ECO:0000313" key="6">
    <source>
        <dbReference type="Proteomes" id="UP001281217"/>
    </source>
</evidence>
<evidence type="ECO:0000313" key="4">
    <source>
        <dbReference type="EMBL" id="SFQ76945.1"/>
    </source>
</evidence>
<dbReference type="Gene3D" id="3.30.428.10">
    <property type="entry name" value="HIT-like"/>
    <property type="match status" value="1"/>
</dbReference>
<accession>A0A1I6B7P0</accession>
<dbReference type="InterPro" id="IPR026026">
    <property type="entry name" value="HIT_Hint"/>
</dbReference>
<gene>
    <name evidence="3" type="ORF">RED13_002734</name>
    <name evidence="4" type="ORF">SAMN05216578_103231</name>
</gene>
<dbReference type="Proteomes" id="UP001281217">
    <property type="component" value="Unassembled WGS sequence"/>
</dbReference>
<dbReference type="InterPro" id="IPR011146">
    <property type="entry name" value="HIT-like"/>
</dbReference>
<comment type="caution">
    <text evidence="1">Lacks conserved residue(s) required for the propagation of feature annotation.</text>
</comment>
<dbReference type="SUPFAM" id="SSF54197">
    <property type="entry name" value="HIT-like"/>
    <property type="match status" value="1"/>
</dbReference>
<reference evidence="3" key="3">
    <citation type="submission" date="2024-05" db="EMBL/GenBank/DDBJ databases">
        <authorList>
            <person name="de Witt J."/>
        </authorList>
    </citation>
    <scope>NUCLEOTIDE SEQUENCE</scope>
    <source>
        <strain evidence="3">FZJ</strain>
    </source>
</reference>
<reference evidence="4 5" key="1">
    <citation type="submission" date="2016-10" db="EMBL/GenBank/DDBJ databases">
        <authorList>
            <person name="de Groot N.N."/>
        </authorList>
    </citation>
    <scope>NUCLEOTIDE SEQUENCE [LARGE SCALE GENOMIC DNA]</scope>
    <source>
        <strain evidence="4 5">JCM 18415</strain>
    </source>
</reference>
<proteinExistence type="predicted"/>
<dbReference type="InterPro" id="IPR036265">
    <property type="entry name" value="HIT-like_sf"/>
</dbReference>
<dbReference type="Pfam" id="PF01230">
    <property type="entry name" value="HIT"/>
    <property type="match status" value="1"/>
</dbReference>
<dbReference type="Proteomes" id="UP000242815">
    <property type="component" value="Unassembled WGS sequence"/>
</dbReference>
<dbReference type="OrthoDB" id="9799145at2"/>